<evidence type="ECO:0000259" key="2">
    <source>
        <dbReference type="PROSITE" id="PS50846"/>
    </source>
</evidence>
<evidence type="ECO:0000313" key="4">
    <source>
        <dbReference type="Proteomes" id="UP001501302"/>
    </source>
</evidence>
<feature type="signal peptide" evidence="1">
    <location>
        <begin position="1"/>
        <end position="18"/>
    </location>
</feature>
<dbReference type="SUPFAM" id="SSF55008">
    <property type="entry name" value="HMA, heavy metal-associated domain"/>
    <property type="match status" value="1"/>
</dbReference>
<dbReference type="PROSITE" id="PS50846">
    <property type="entry name" value="HMA_2"/>
    <property type="match status" value="1"/>
</dbReference>
<organism evidence="3 4">
    <name type="scientific">Algibacter agarivorans</name>
    <dbReference type="NCBI Taxonomy" id="1109741"/>
    <lineage>
        <taxon>Bacteria</taxon>
        <taxon>Pseudomonadati</taxon>
        <taxon>Bacteroidota</taxon>
        <taxon>Flavobacteriia</taxon>
        <taxon>Flavobacteriales</taxon>
        <taxon>Flavobacteriaceae</taxon>
        <taxon>Algibacter</taxon>
    </lineage>
</organism>
<dbReference type="RefSeq" id="WP_345190096.1">
    <property type="nucleotide sequence ID" value="NZ_BAABJJ010000009.1"/>
</dbReference>
<proteinExistence type="predicted"/>
<evidence type="ECO:0000313" key="3">
    <source>
        <dbReference type="EMBL" id="GAA4936406.1"/>
    </source>
</evidence>
<name>A0ABP9GJX4_9FLAO</name>
<dbReference type="EMBL" id="BAABJJ010000009">
    <property type="protein sequence ID" value="GAA4936406.1"/>
    <property type="molecule type" value="Genomic_DNA"/>
</dbReference>
<keyword evidence="1" id="KW-0732">Signal</keyword>
<comment type="caution">
    <text evidence="3">The sequence shown here is derived from an EMBL/GenBank/DDBJ whole genome shotgun (WGS) entry which is preliminary data.</text>
</comment>
<evidence type="ECO:0000256" key="1">
    <source>
        <dbReference type="SAM" id="SignalP"/>
    </source>
</evidence>
<accession>A0ABP9GJX4</accession>
<dbReference type="Gene3D" id="3.30.70.100">
    <property type="match status" value="1"/>
</dbReference>
<feature type="domain" description="HMA" evidence="2">
    <location>
        <begin position="18"/>
        <end position="88"/>
    </location>
</feature>
<dbReference type="CDD" id="cd00371">
    <property type="entry name" value="HMA"/>
    <property type="match status" value="1"/>
</dbReference>
<gene>
    <name evidence="3" type="ORF">GCM10023314_05950</name>
</gene>
<dbReference type="Proteomes" id="UP001501302">
    <property type="component" value="Unassembled WGS sequence"/>
</dbReference>
<keyword evidence="4" id="KW-1185">Reference proteome</keyword>
<dbReference type="Pfam" id="PF00403">
    <property type="entry name" value="HMA"/>
    <property type="match status" value="1"/>
</dbReference>
<dbReference type="InterPro" id="IPR006121">
    <property type="entry name" value="HMA_dom"/>
</dbReference>
<feature type="chain" id="PRO_5045160095" description="HMA domain-containing protein" evidence="1">
    <location>
        <begin position="19"/>
        <end position="127"/>
    </location>
</feature>
<sequence>MKNLIIITLLLIGSTTFAQNKNAKASMEVDGICGMCKARIEKACLNTKGVKFATWSIDTHELKLIYDDRKTDVNTIQKQVLAAGHDVKEIKATDEAYAAVHPCCKYRDEAVKEEHEDKGGAHEGDAH</sequence>
<protein>
    <recommendedName>
        <fullName evidence="2">HMA domain-containing protein</fullName>
    </recommendedName>
</protein>
<dbReference type="InterPro" id="IPR036163">
    <property type="entry name" value="HMA_dom_sf"/>
</dbReference>
<reference evidence="4" key="1">
    <citation type="journal article" date="2019" name="Int. J. Syst. Evol. Microbiol.">
        <title>The Global Catalogue of Microorganisms (GCM) 10K type strain sequencing project: providing services to taxonomists for standard genome sequencing and annotation.</title>
        <authorList>
            <consortium name="The Broad Institute Genomics Platform"/>
            <consortium name="The Broad Institute Genome Sequencing Center for Infectious Disease"/>
            <person name="Wu L."/>
            <person name="Ma J."/>
        </authorList>
    </citation>
    <scope>NUCLEOTIDE SEQUENCE [LARGE SCALE GENOMIC DNA]</scope>
    <source>
        <strain evidence="4">JCM 18285</strain>
    </source>
</reference>